<gene>
    <name evidence="5" type="ORF">DYB32_001342</name>
</gene>
<organism evidence="5 6">
    <name type="scientific">Aphanomyces invadans</name>
    <dbReference type="NCBI Taxonomy" id="157072"/>
    <lineage>
        <taxon>Eukaryota</taxon>
        <taxon>Sar</taxon>
        <taxon>Stramenopiles</taxon>
        <taxon>Oomycota</taxon>
        <taxon>Saprolegniomycetes</taxon>
        <taxon>Saprolegniales</taxon>
        <taxon>Verrucalvaceae</taxon>
        <taxon>Aphanomyces</taxon>
    </lineage>
</organism>
<comment type="similarity">
    <text evidence="1">Belongs to the protein-tyrosine phosphatase family. Non-receptor class dual specificity subfamily.</text>
</comment>
<dbReference type="PANTHER" id="PTHR45961:SF6">
    <property type="entry name" value="IP21249P"/>
    <property type="match status" value="1"/>
</dbReference>
<name>A0A3R6WT28_9STRA</name>
<comment type="caution">
    <text evidence="5">The sequence shown here is derived from an EMBL/GenBank/DDBJ whole genome shotgun (WGS) entry which is preliminary data.</text>
</comment>
<keyword evidence="3" id="KW-0904">Protein phosphatase</keyword>
<evidence type="ECO:0000259" key="4">
    <source>
        <dbReference type="PROSITE" id="PS50056"/>
    </source>
</evidence>
<dbReference type="InterPro" id="IPR000340">
    <property type="entry name" value="Dual-sp_phosphatase_cat-dom"/>
</dbReference>
<dbReference type="AlphaFoldDB" id="A0A3R6WT28"/>
<evidence type="ECO:0000256" key="3">
    <source>
        <dbReference type="ARBA" id="ARBA00022912"/>
    </source>
</evidence>
<sequence length="260" mass="28594">MESDTAAQTRHLRYFVALHAAYMQKRGKGIGGRSEGTFPHGAPFDLRSQAFELHLENLYHLVVHAAAEGVIAAAERDLTIVMVDEKLSLLPSVRSYITRERYDIAVNTDKQQVAPGLWLTSTLSLQRLLALDESSPPKFRRTLVCCTKREPGPLLESDDTLDLMVEDEGTIDFTAIVARLHEKKADRPCMIVHCDSGTSLSGAVCIAYVMATHFLPLDAAIAVVQAARRLVEPSAALIASLRAFAAKLNLDVDVDLFRPL</sequence>
<dbReference type="InterPro" id="IPR000387">
    <property type="entry name" value="Tyr_Pase_dom"/>
</dbReference>
<dbReference type="CDD" id="cd14498">
    <property type="entry name" value="DSP"/>
    <property type="match status" value="1"/>
</dbReference>
<protein>
    <recommendedName>
        <fullName evidence="4">Tyrosine specific protein phosphatases domain-containing protein</fullName>
    </recommendedName>
</protein>
<dbReference type="PROSITE" id="PS50056">
    <property type="entry name" value="TYR_PHOSPHATASE_2"/>
    <property type="match status" value="1"/>
</dbReference>
<feature type="domain" description="Tyrosine specific protein phosphatases" evidence="4">
    <location>
        <begin position="171"/>
        <end position="228"/>
    </location>
</feature>
<evidence type="ECO:0000256" key="2">
    <source>
        <dbReference type="ARBA" id="ARBA00022801"/>
    </source>
</evidence>
<dbReference type="PANTHER" id="PTHR45961">
    <property type="entry name" value="IP21249P"/>
    <property type="match status" value="1"/>
</dbReference>
<accession>A0A3R6WT28</accession>
<dbReference type="EMBL" id="QUSY01000030">
    <property type="protein sequence ID" value="RHY34435.1"/>
    <property type="molecule type" value="Genomic_DNA"/>
</dbReference>
<keyword evidence="2" id="KW-0378">Hydrolase</keyword>
<dbReference type="SUPFAM" id="SSF52799">
    <property type="entry name" value="(Phosphotyrosine protein) phosphatases II"/>
    <property type="match status" value="1"/>
</dbReference>
<proteinExistence type="inferred from homology"/>
<evidence type="ECO:0000313" key="5">
    <source>
        <dbReference type="EMBL" id="RHY34435.1"/>
    </source>
</evidence>
<dbReference type="InterPro" id="IPR029021">
    <property type="entry name" value="Prot-tyrosine_phosphatase-like"/>
</dbReference>
<dbReference type="Proteomes" id="UP000285060">
    <property type="component" value="Unassembled WGS sequence"/>
</dbReference>
<dbReference type="Gene3D" id="3.90.190.10">
    <property type="entry name" value="Protein tyrosine phosphatase superfamily"/>
    <property type="match status" value="1"/>
</dbReference>
<dbReference type="GO" id="GO:0004721">
    <property type="term" value="F:phosphoprotein phosphatase activity"/>
    <property type="evidence" value="ECO:0007669"/>
    <property type="project" value="UniProtKB-KW"/>
</dbReference>
<reference evidence="5 6" key="1">
    <citation type="submission" date="2018-08" db="EMBL/GenBank/DDBJ databases">
        <title>Aphanomyces genome sequencing and annotation.</title>
        <authorList>
            <person name="Minardi D."/>
            <person name="Oidtmann B."/>
            <person name="Van Der Giezen M."/>
            <person name="Studholme D.J."/>
        </authorList>
    </citation>
    <scope>NUCLEOTIDE SEQUENCE [LARGE SCALE GENOMIC DNA]</scope>
    <source>
        <strain evidence="5 6">NJM0002</strain>
    </source>
</reference>
<dbReference type="InterPro" id="IPR052103">
    <property type="entry name" value="Dual_spec_Phospatases"/>
</dbReference>
<evidence type="ECO:0000313" key="6">
    <source>
        <dbReference type="Proteomes" id="UP000285060"/>
    </source>
</evidence>
<dbReference type="Pfam" id="PF00782">
    <property type="entry name" value="DSPc"/>
    <property type="match status" value="1"/>
</dbReference>
<keyword evidence="6" id="KW-1185">Reference proteome</keyword>
<evidence type="ECO:0000256" key="1">
    <source>
        <dbReference type="ARBA" id="ARBA00008601"/>
    </source>
</evidence>